<evidence type="ECO:0000313" key="1">
    <source>
        <dbReference type="EMBL" id="MCK9686676.1"/>
    </source>
</evidence>
<dbReference type="EMBL" id="JAJLJH010000003">
    <property type="protein sequence ID" value="MCK9686676.1"/>
    <property type="molecule type" value="Genomic_DNA"/>
</dbReference>
<dbReference type="Gene3D" id="3.10.450.50">
    <property type="match status" value="1"/>
</dbReference>
<gene>
    <name evidence="1" type="ORF">LPC04_13260</name>
</gene>
<dbReference type="Pfam" id="PF02810">
    <property type="entry name" value="SEC-C"/>
    <property type="match status" value="1"/>
</dbReference>
<dbReference type="Pfam" id="PF03695">
    <property type="entry name" value="UPF0149"/>
    <property type="match status" value="1"/>
</dbReference>
<dbReference type="InterPro" id="IPR004027">
    <property type="entry name" value="SEC_C_motif"/>
</dbReference>
<accession>A0A9X1YR24</accession>
<organism evidence="1 2">
    <name type="scientific">Scleromatobacter humisilvae</name>
    <dbReference type="NCBI Taxonomy" id="2897159"/>
    <lineage>
        <taxon>Bacteria</taxon>
        <taxon>Pseudomonadati</taxon>
        <taxon>Pseudomonadota</taxon>
        <taxon>Betaproteobacteria</taxon>
        <taxon>Burkholderiales</taxon>
        <taxon>Sphaerotilaceae</taxon>
        <taxon>Scleromatobacter</taxon>
    </lineage>
</organism>
<comment type="caution">
    <text evidence="1">The sequence shown here is derived from an EMBL/GenBank/DDBJ whole genome shotgun (WGS) entry which is preliminary data.</text>
</comment>
<evidence type="ECO:0000313" key="2">
    <source>
        <dbReference type="Proteomes" id="UP001139353"/>
    </source>
</evidence>
<protein>
    <submittedName>
        <fullName evidence="1">UPF0149 family protein</fullName>
    </submittedName>
</protein>
<sequence length="263" mass="29731">MTTPFTNLVHYPTNTDAELDRLQQLCEQLAGFDERVSLEWLDGAMTALAAGPRARPLVEWRDALLGDAWSRAFADPQADREATAVLTSRWNVLLKQLDPELLMDAVDELRLAPVMLEWTDEDKARLVEEGTIEAGSEDEEIPQNGEIWAHGFMDVVQQFSEDWPAPEEETEMAEAFDECLARIALLTLHDPEEFAKEREAMYPGEKMERDDLIQEALYAAQDLRCYWVQNAPKPQTRVVGDVPGRNDPCHCGSGKKFKKCHGA</sequence>
<dbReference type="RefSeq" id="WP_275682719.1">
    <property type="nucleotide sequence ID" value="NZ_JAJLJH010000003.1"/>
</dbReference>
<dbReference type="AlphaFoldDB" id="A0A9X1YR24"/>
<dbReference type="Proteomes" id="UP001139353">
    <property type="component" value="Unassembled WGS sequence"/>
</dbReference>
<proteinExistence type="predicted"/>
<reference evidence="1" key="1">
    <citation type="submission" date="2021-11" db="EMBL/GenBank/DDBJ databases">
        <title>BS-T2-15 a new species belonging to the Comamonadaceae family isolated from the soil of a French oak forest.</title>
        <authorList>
            <person name="Mieszkin S."/>
            <person name="Alain K."/>
        </authorList>
    </citation>
    <scope>NUCLEOTIDE SEQUENCE</scope>
    <source>
        <strain evidence="1">BS-T2-15</strain>
    </source>
</reference>
<dbReference type="InterPro" id="IPR011978">
    <property type="entry name" value="YgfB-like"/>
</dbReference>
<keyword evidence="2" id="KW-1185">Reference proteome</keyword>
<dbReference type="SUPFAM" id="SSF103642">
    <property type="entry name" value="Sec-C motif"/>
    <property type="match status" value="1"/>
</dbReference>
<name>A0A9X1YR24_9BURK</name>